<dbReference type="Proteomes" id="UP000011014">
    <property type="component" value="Unassembled WGS sequence"/>
</dbReference>
<proteinExistence type="predicted"/>
<protein>
    <submittedName>
        <fullName evidence="1">Uncharacterized protein</fullName>
    </submittedName>
</protein>
<gene>
    <name evidence="1" type="ORF">GSOID_T00026631001</name>
</gene>
<accession>E4Z5B8</accession>
<name>E4Z5B8_OIKDI</name>
<organism evidence="1">
    <name type="scientific">Oikopleura dioica</name>
    <name type="common">Tunicate</name>
    <dbReference type="NCBI Taxonomy" id="34765"/>
    <lineage>
        <taxon>Eukaryota</taxon>
        <taxon>Metazoa</taxon>
        <taxon>Chordata</taxon>
        <taxon>Tunicata</taxon>
        <taxon>Appendicularia</taxon>
        <taxon>Copelata</taxon>
        <taxon>Oikopleuridae</taxon>
        <taxon>Oikopleura</taxon>
    </lineage>
</organism>
<reference evidence="1" key="1">
    <citation type="journal article" date="2010" name="Science">
        <title>Plasticity of animal genome architecture unmasked by rapid evolution of a pelagic tunicate.</title>
        <authorList>
            <person name="Denoeud F."/>
            <person name="Henriet S."/>
            <person name="Mungpakdee S."/>
            <person name="Aury J.M."/>
            <person name="Da Silva C."/>
            <person name="Brinkmann H."/>
            <person name="Mikhaleva J."/>
            <person name="Olsen L.C."/>
            <person name="Jubin C."/>
            <person name="Canestro C."/>
            <person name="Bouquet J.M."/>
            <person name="Danks G."/>
            <person name="Poulain J."/>
            <person name="Campsteijn C."/>
            <person name="Adamski M."/>
            <person name="Cross I."/>
            <person name="Yadetie F."/>
            <person name="Muffato M."/>
            <person name="Louis A."/>
            <person name="Butcher S."/>
            <person name="Tsagkogeorga G."/>
            <person name="Konrad A."/>
            <person name="Singh S."/>
            <person name="Jensen M.F."/>
            <person name="Cong E.H."/>
            <person name="Eikeseth-Otteraa H."/>
            <person name="Noel B."/>
            <person name="Anthouard V."/>
            <person name="Porcel B.M."/>
            <person name="Kachouri-Lafond R."/>
            <person name="Nishino A."/>
            <person name="Ugolini M."/>
            <person name="Chourrout P."/>
            <person name="Nishida H."/>
            <person name="Aasland R."/>
            <person name="Huzurbazar S."/>
            <person name="Westhof E."/>
            <person name="Delsuc F."/>
            <person name="Lehrach H."/>
            <person name="Reinhardt R."/>
            <person name="Weissenbach J."/>
            <person name="Roy S.W."/>
            <person name="Artiguenave F."/>
            <person name="Postlethwait J.H."/>
            <person name="Manak J.R."/>
            <person name="Thompson E.M."/>
            <person name="Jaillon O."/>
            <person name="Du Pasquier L."/>
            <person name="Boudinot P."/>
            <person name="Liberles D.A."/>
            <person name="Volff J.N."/>
            <person name="Philippe H."/>
            <person name="Lenhard B."/>
            <person name="Roest Crollius H."/>
            <person name="Wincker P."/>
            <person name="Chourrout D."/>
        </authorList>
    </citation>
    <scope>NUCLEOTIDE SEQUENCE [LARGE SCALE GENOMIC DNA]</scope>
</reference>
<dbReference type="EMBL" id="FN657622">
    <property type="protein sequence ID" value="CBY42896.1"/>
    <property type="molecule type" value="Genomic_DNA"/>
</dbReference>
<dbReference type="AlphaFoldDB" id="E4Z5B8"/>
<sequence>MRNFLSDKVVWVGLKSAVNILKSA</sequence>
<evidence type="ECO:0000313" key="1">
    <source>
        <dbReference type="EMBL" id="CBY42896.1"/>
    </source>
</evidence>
<feature type="non-terminal residue" evidence="1">
    <location>
        <position position="24"/>
    </location>
</feature>